<dbReference type="PROSITE" id="PS50905">
    <property type="entry name" value="FERRITIN_LIKE"/>
    <property type="match status" value="1"/>
</dbReference>
<dbReference type="EC" id="1.16.3.2" evidence="8"/>
<dbReference type="RefSeq" id="WP_060934956.1">
    <property type="nucleotide sequence ID" value="NZ_KQ960419.1"/>
</dbReference>
<evidence type="ECO:0000256" key="3">
    <source>
        <dbReference type="ARBA" id="ARBA00022723"/>
    </source>
</evidence>
<dbReference type="InterPro" id="IPR008331">
    <property type="entry name" value="Ferritin_DPS_dom"/>
</dbReference>
<sequence length="161" mass="18796">MKFSERMQSAINEQINLEMFSANTYLSMSTYFAQQGLDGFAHWYYMQYKEELTHAEDMMRYVITRGGKVEIKAVAAVETEFNSPLEIAEKAYHHECLVSEKIEGLVRIASEEKDMPSQDFFWKYIREQVEEEANATNLIERVRMAKDAAILFLDKELAARQ</sequence>
<feature type="binding site" evidence="7">
    <location>
        <position position="51"/>
    </location>
    <ligand>
        <name>Fe cation</name>
        <dbReference type="ChEBI" id="CHEBI:24875"/>
        <label>1</label>
    </ligand>
</feature>
<comment type="similarity">
    <text evidence="1 8">Belongs to the ferritin family. Prokaryotic subfamily.</text>
</comment>
<proteinExistence type="inferred from homology"/>
<evidence type="ECO:0000256" key="4">
    <source>
        <dbReference type="ARBA" id="ARBA00023002"/>
    </source>
</evidence>
<evidence type="ECO:0000256" key="2">
    <source>
        <dbReference type="ARBA" id="ARBA00022434"/>
    </source>
</evidence>
<keyword evidence="8" id="KW-0963">Cytoplasm</keyword>
<feature type="binding site" evidence="7">
    <location>
        <position position="95"/>
    </location>
    <ligand>
        <name>Fe cation</name>
        <dbReference type="ChEBI" id="CHEBI:24875"/>
        <label>1</label>
    </ligand>
</feature>
<dbReference type="InterPro" id="IPR009040">
    <property type="entry name" value="Ferritin-like_diiron"/>
</dbReference>
<evidence type="ECO:0000313" key="11">
    <source>
        <dbReference type="Proteomes" id="UP000070224"/>
    </source>
</evidence>
<dbReference type="GO" id="GO:0006826">
    <property type="term" value="P:iron ion transport"/>
    <property type="evidence" value="ECO:0007669"/>
    <property type="project" value="InterPro"/>
</dbReference>
<organism evidence="10 11">
    <name type="scientific">Porphyromonas somerae</name>
    <dbReference type="NCBI Taxonomy" id="322095"/>
    <lineage>
        <taxon>Bacteria</taxon>
        <taxon>Pseudomonadati</taxon>
        <taxon>Bacteroidota</taxon>
        <taxon>Bacteroidia</taxon>
        <taxon>Bacteroidales</taxon>
        <taxon>Porphyromonadaceae</taxon>
        <taxon>Porphyromonas</taxon>
    </lineage>
</organism>
<name>A0A134BCU2_9PORP</name>
<dbReference type="GO" id="GO:0005829">
    <property type="term" value="C:cytosol"/>
    <property type="evidence" value="ECO:0007669"/>
    <property type="project" value="TreeGrafter"/>
</dbReference>
<comment type="function">
    <text evidence="8">Iron-storage protein.</text>
</comment>
<dbReference type="InterPro" id="IPR041719">
    <property type="entry name" value="Ferritin_prok"/>
</dbReference>
<dbReference type="PANTHER" id="PTHR11431:SF127">
    <property type="entry name" value="BACTERIAL NON-HEME FERRITIN"/>
    <property type="match status" value="1"/>
</dbReference>
<dbReference type="Proteomes" id="UP000070224">
    <property type="component" value="Unassembled WGS sequence"/>
</dbReference>
<dbReference type="PATRIC" id="fig|322095.3.peg.432"/>
<dbReference type="InterPro" id="IPR012347">
    <property type="entry name" value="Ferritin-like"/>
</dbReference>
<evidence type="ECO:0000259" key="9">
    <source>
        <dbReference type="PROSITE" id="PS50905"/>
    </source>
</evidence>
<dbReference type="Gene3D" id="1.20.1260.10">
    <property type="match status" value="1"/>
</dbReference>
<comment type="catalytic activity">
    <reaction evidence="8">
        <text>4 Fe(2+) + O2 + 6 H2O = 4 iron(III) oxide-hydroxide + 12 H(+)</text>
        <dbReference type="Rhea" id="RHEA:11972"/>
        <dbReference type="ChEBI" id="CHEBI:15377"/>
        <dbReference type="ChEBI" id="CHEBI:15378"/>
        <dbReference type="ChEBI" id="CHEBI:15379"/>
        <dbReference type="ChEBI" id="CHEBI:29033"/>
        <dbReference type="ChEBI" id="CHEBI:78619"/>
        <dbReference type="EC" id="1.16.3.2"/>
    </reaction>
</comment>
<feature type="binding site" evidence="7">
    <location>
        <position position="18"/>
    </location>
    <ligand>
        <name>Fe cation</name>
        <dbReference type="ChEBI" id="CHEBI:24875"/>
        <label>1</label>
    </ligand>
</feature>
<evidence type="ECO:0000256" key="8">
    <source>
        <dbReference type="RuleBase" id="RU361145"/>
    </source>
</evidence>
<gene>
    <name evidence="10" type="ORF">HMPREF3185_00437</name>
</gene>
<protein>
    <recommendedName>
        <fullName evidence="8">Ferritin</fullName>
        <ecNumber evidence="8">1.16.3.2</ecNumber>
    </recommendedName>
</protein>
<dbReference type="GO" id="GO:0004322">
    <property type="term" value="F:ferroxidase activity"/>
    <property type="evidence" value="ECO:0007669"/>
    <property type="project" value="TreeGrafter"/>
</dbReference>
<evidence type="ECO:0000313" key="10">
    <source>
        <dbReference type="EMBL" id="KXB77680.1"/>
    </source>
</evidence>
<keyword evidence="2 8" id="KW-0409">Iron storage</keyword>
<dbReference type="Pfam" id="PF00210">
    <property type="entry name" value="Ferritin"/>
    <property type="match status" value="1"/>
</dbReference>
<dbReference type="GO" id="GO:0006879">
    <property type="term" value="P:intracellular iron ion homeostasis"/>
    <property type="evidence" value="ECO:0007669"/>
    <property type="project" value="UniProtKB-KW"/>
</dbReference>
<feature type="domain" description="Ferritin-like diiron" evidence="9">
    <location>
        <begin position="1"/>
        <end position="146"/>
    </location>
</feature>
<comment type="function">
    <text evidence="6">May alleviate iron toxicity in the presence of oxygen.</text>
</comment>
<dbReference type="SUPFAM" id="SSF47240">
    <property type="entry name" value="Ferritin-like"/>
    <property type="match status" value="1"/>
</dbReference>
<dbReference type="EMBL" id="LSDK01000030">
    <property type="protein sequence ID" value="KXB77680.1"/>
    <property type="molecule type" value="Genomic_DNA"/>
</dbReference>
<evidence type="ECO:0000256" key="5">
    <source>
        <dbReference type="ARBA" id="ARBA00023004"/>
    </source>
</evidence>
<dbReference type="CDD" id="cd01055">
    <property type="entry name" value="Nonheme_Ferritin"/>
    <property type="match status" value="1"/>
</dbReference>
<dbReference type="FunFam" id="1.20.1260.10:FF:000001">
    <property type="entry name" value="Non-heme ferritin"/>
    <property type="match status" value="1"/>
</dbReference>
<keyword evidence="4" id="KW-0560">Oxidoreductase</keyword>
<dbReference type="GO" id="GO:0008198">
    <property type="term" value="F:ferrous iron binding"/>
    <property type="evidence" value="ECO:0007669"/>
    <property type="project" value="TreeGrafter"/>
</dbReference>
<dbReference type="GO" id="GO:0042802">
    <property type="term" value="F:identical protein binding"/>
    <property type="evidence" value="ECO:0007669"/>
    <property type="project" value="UniProtKB-ARBA"/>
</dbReference>
<keyword evidence="11" id="KW-1185">Reference proteome</keyword>
<dbReference type="AlphaFoldDB" id="A0A134BCU2"/>
<evidence type="ECO:0000256" key="6">
    <source>
        <dbReference type="ARBA" id="ARBA00054546"/>
    </source>
</evidence>
<evidence type="ECO:0000256" key="1">
    <source>
        <dbReference type="ARBA" id="ARBA00006950"/>
    </source>
</evidence>
<feature type="binding site" evidence="7">
    <location>
        <position position="128"/>
    </location>
    <ligand>
        <name>Fe cation</name>
        <dbReference type="ChEBI" id="CHEBI:24875"/>
        <label>1</label>
    </ligand>
</feature>
<dbReference type="InterPro" id="IPR009078">
    <property type="entry name" value="Ferritin-like_SF"/>
</dbReference>
<feature type="binding site" evidence="7">
    <location>
        <position position="54"/>
    </location>
    <ligand>
        <name>Fe cation</name>
        <dbReference type="ChEBI" id="CHEBI:24875"/>
        <label>1</label>
    </ligand>
</feature>
<comment type="caution">
    <text evidence="10">The sequence shown here is derived from an EMBL/GenBank/DDBJ whole genome shotgun (WGS) entry which is preliminary data.</text>
</comment>
<keyword evidence="5 7" id="KW-0408">Iron</keyword>
<dbReference type="PANTHER" id="PTHR11431">
    <property type="entry name" value="FERRITIN"/>
    <property type="match status" value="1"/>
</dbReference>
<dbReference type="STRING" id="322095.HMPREF3185_00437"/>
<dbReference type="OrthoDB" id="9801481at2"/>
<reference evidence="11" key="1">
    <citation type="submission" date="2016-01" db="EMBL/GenBank/DDBJ databases">
        <authorList>
            <person name="Mitreva M."/>
            <person name="Pepin K.H."/>
            <person name="Mihindukulasuriya K.A."/>
            <person name="Fulton R."/>
            <person name="Fronick C."/>
            <person name="O'Laughlin M."/>
            <person name="Miner T."/>
            <person name="Herter B."/>
            <person name="Rosa B.A."/>
            <person name="Cordes M."/>
            <person name="Tomlinson C."/>
            <person name="Wollam A."/>
            <person name="Palsikar V.B."/>
            <person name="Mardis E.R."/>
            <person name="Wilson R.K."/>
        </authorList>
    </citation>
    <scope>NUCLEOTIDE SEQUENCE [LARGE SCALE GENOMIC DNA]</scope>
    <source>
        <strain evidence="11">KA00683</strain>
    </source>
</reference>
<accession>A0A134BCU2</accession>
<dbReference type="InterPro" id="IPR001519">
    <property type="entry name" value="Ferritin"/>
</dbReference>
<dbReference type="GO" id="GO:0008199">
    <property type="term" value="F:ferric iron binding"/>
    <property type="evidence" value="ECO:0007669"/>
    <property type="project" value="InterPro"/>
</dbReference>
<keyword evidence="3 7" id="KW-0479">Metal-binding</keyword>
<comment type="subcellular location">
    <subcellularLocation>
        <location evidence="8">Cytoplasm</location>
    </subcellularLocation>
</comment>
<evidence type="ECO:0000256" key="7">
    <source>
        <dbReference type="PIRSR" id="PIRSR601519-1"/>
    </source>
</evidence>